<feature type="domain" description="Teneurin-like YD-shell" evidence="4">
    <location>
        <begin position="6"/>
        <end position="98"/>
    </location>
</feature>
<feature type="non-terminal residue" evidence="5">
    <location>
        <position position="112"/>
    </location>
</feature>
<evidence type="ECO:0000313" key="5">
    <source>
        <dbReference type="EMBL" id="JAS87815.1"/>
    </source>
</evidence>
<dbReference type="InterPro" id="IPR056823">
    <property type="entry name" value="TEN-like_YD-shell"/>
</dbReference>
<dbReference type="PANTHER" id="PTHR11219">
    <property type="entry name" value="TENEURIN AND N-ACETYLGLUCOSAMINE-1-PHOSPHODIESTER ALPHA-N-ACETYLGLUCOSAMINIDASE"/>
    <property type="match status" value="1"/>
</dbReference>
<keyword evidence="3" id="KW-1015">Disulfide bond</keyword>
<dbReference type="EMBL" id="GECU01019891">
    <property type="protein sequence ID" value="JAS87815.1"/>
    <property type="molecule type" value="Transcribed_RNA"/>
</dbReference>
<organism evidence="5">
    <name type="scientific">Homalodisca liturata</name>
    <dbReference type="NCBI Taxonomy" id="320908"/>
    <lineage>
        <taxon>Eukaryota</taxon>
        <taxon>Metazoa</taxon>
        <taxon>Ecdysozoa</taxon>
        <taxon>Arthropoda</taxon>
        <taxon>Hexapoda</taxon>
        <taxon>Insecta</taxon>
        <taxon>Pterygota</taxon>
        <taxon>Neoptera</taxon>
        <taxon>Paraneoptera</taxon>
        <taxon>Hemiptera</taxon>
        <taxon>Auchenorrhyncha</taxon>
        <taxon>Membracoidea</taxon>
        <taxon>Cicadellidae</taxon>
        <taxon>Cicadellinae</taxon>
        <taxon>Proconiini</taxon>
        <taxon>Homalodisca</taxon>
    </lineage>
</organism>
<keyword evidence="2" id="KW-0677">Repeat</keyword>
<feature type="non-terminal residue" evidence="5">
    <location>
        <position position="1"/>
    </location>
</feature>
<accession>A0A1B6ILP2</accession>
<proteinExistence type="predicted"/>
<sequence length="112" mass="13134">RLSGTSQQTIHRQLWVNNSKVLGVMYEQMAGRETILDCEKESLLKVSFDAAGLPLSWQPGGSPLPVNITYDRFNRLESWTWGVQSEHYRFNRLESWTWGVQSEHYRFNRLES</sequence>
<evidence type="ECO:0000256" key="1">
    <source>
        <dbReference type="ARBA" id="ARBA00022536"/>
    </source>
</evidence>
<name>A0A1B6ILP2_9HEMI</name>
<evidence type="ECO:0000259" key="4">
    <source>
        <dbReference type="Pfam" id="PF25023"/>
    </source>
</evidence>
<protein>
    <recommendedName>
        <fullName evidence="4">Teneurin-like YD-shell domain-containing protein</fullName>
    </recommendedName>
</protein>
<dbReference type="Pfam" id="PF25023">
    <property type="entry name" value="TEN_YD-shell"/>
    <property type="match status" value="1"/>
</dbReference>
<evidence type="ECO:0000256" key="3">
    <source>
        <dbReference type="ARBA" id="ARBA00023157"/>
    </source>
</evidence>
<gene>
    <name evidence="5" type="ORF">g.573</name>
</gene>
<dbReference type="PANTHER" id="PTHR11219:SF69">
    <property type="entry name" value="TENEURIN-A"/>
    <property type="match status" value="1"/>
</dbReference>
<dbReference type="InterPro" id="IPR051216">
    <property type="entry name" value="Teneurin"/>
</dbReference>
<dbReference type="GO" id="GO:0008045">
    <property type="term" value="P:motor neuron axon guidance"/>
    <property type="evidence" value="ECO:0007669"/>
    <property type="project" value="TreeGrafter"/>
</dbReference>
<reference evidence="5" key="1">
    <citation type="submission" date="2015-11" db="EMBL/GenBank/DDBJ databases">
        <title>De novo transcriptome assembly of four potential Pierce s Disease insect vectors from Arizona vineyards.</title>
        <authorList>
            <person name="Tassone E.E."/>
        </authorList>
    </citation>
    <scope>NUCLEOTIDE SEQUENCE</scope>
</reference>
<keyword evidence="1" id="KW-0245">EGF-like domain</keyword>
<dbReference type="AlphaFoldDB" id="A0A1B6ILP2"/>
<evidence type="ECO:0000256" key="2">
    <source>
        <dbReference type="ARBA" id="ARBA00022737"/>
    </source>
</evidence>